<dbReference type="AlphaFoldDB" id="A0A1A8GWH6"/>
<proteinExistence type="predicted"/>
<evidence type="ECO:0000313" key="1">
    <source>
        <dbReference type="EMBL" id="SBQ76201.1"/>
    </source>
</evidence>
<feature type="non-terminal residue" evidence="1">
    <location>
        <position position="60"/>
    </location>
</feature>
<name>A0A1A8GWH6_9TELE</name>
<dbReference type="EMBL" id="HAEC01008063">
    <property type="protein sequence ID" value="SBQ76201.1"/>
    <property type="molecule type" value="Transcribed_RNA"/>
</dbReference>
<gene>
    <name evidence="1" type="primary">ZDHHC23B</name>
</gene>
<sequence>MESTEGPSKSKESRRGYMFSAPQVTFTVMFFKLATDRKIWCKITLKCMYVLPPATTYGNF</sequence>
<reference evidence="1" key="2">
    <citation type="submission" date="2016-06" db="EMBL/GenBank/DDBJ databases">
        <title>The genome of a short-lived fish provides insights into sex chromosome evolution and the genetic control of aging.</title>
        <authorList>
            <person name="Reichwald K."/>
            <person name="Felder M."/>
            <person name="Petzold A."/>
            <person name="Koch P."/>
            <person name="Groth M."/>
            <person name="Platzer M."/>
        </authorList>
    </citation>
    <scope>NUCLEOTIDE SEQUENCE</scope>
    <source>
        <tissue evidence="1">Brain</tissue>
    </source>
</reference>
<accession>A0A1A8GWH6</accession>
<organism evidence="1">
    <name type="scientific">Nothobranchius korthausae</name>
    <dbReference type="NCBI Taxonomy" id="1143690"/>
    <lineage>
        <taxon>Eukaryota</taxon>
        <taxon>Metazoa</taxon>
        <taxon>Chordata</taxon>
        <taxon>Craniata</taxon>
        <taxon>Vertebrata</taxon>
        <taxon>Euteleostomi</taxon>
        <taxon>Actinopterygii</taxon>
        <taxon>Neopterygii</taxon>
        <taxon>Teleostei</taxon>
        <taxon>Neoteleostei</taxon>
        <taxon>Acanthomorphata</taxon>
        <taxon>Ovalentaria</taxon>
        <taxon>Atherinomorphae</taxon>
        <taxon>Cyprinodontiformes</taxon>
        <taxon>Nothobranchiidae</taxon>
        <taxon>Nothobranchius</taxon>
    </lineage>
</organism>
<reference evidence="1" key="1">
    <citation type="submission" date="2016-05" db="EMBL/GenBank/DDBJ databases">
        <authorList>
            <person name="Lavstsen T."/>
            <person name="Jespersen J.S."/>
        </authorList>
    </citation>
    <scope>NUCLEOTIDE SEQUENCE</scope>
    <source>
        <tissue evidence="1">Brain</tissue>
    </source>
</reference>
<protein>
    <submittedName>
        <fullName evidence="1">Zinc finger, DHHC-type containing 23b</fullName>
    </submittedName>
</protein>